<dbReference type="InterPro" id="IPR001646">
    <property type="entry name" value="5peptide_repeat"/>
</dbReference>
<dbReference type="Pfam" id="PF00805">
    <property type="entry name" value="Pentapeptide"/>
    <property type="match status" value="1"/>
</dbReference>
<feature type="region of interest" description="Disordered" evidence="1">
    <location>
        <begin position="1"/>
        <end position="34"/>
    </location>
</feature>
<evidence type="ECO:0000313" key="2">
    <source>
        <dbReference type="EMBL" id="ERG93787.1"/>
    </source>
</evidence>
<gene>
    <name evidence="2" type="ORF">J07HQW2_00221</name>
</gene>
<protein>
    <submittedName>
        <fullName evidence="2">Pentapeptide repeats (8 copies)</fullName>
    </submittedName>
</protein>
<reference evidence="2 3" key="1">
    <citation type="journal article" date="2013" name="PLoS ONE">
        <title>Assembly-driven community genomics of a hypersaline microbial ecosystem.</title>
        <authorList>
            <person name="Podell S."/>
            <person name="Ugalde J.A."/>
            <person name="Narasingarao P."/>
            <person name="Banfield J.F."/>
            <person name="Heidelberg K.B."/>
            <person name="Allen E.E."/>
        </authorList>
    </citation>
    <scope>NUCLEOTIDE SEQUENCE [LARGE SCALE GENOMIC DNA]</scope>
    <source>
        <strain evidence="3">J07HQW2</strain>
    </source>
</reference>
<dbReference type="AlphaFoldDB" id="U1PJE8"/>
<name>U1PJE8_9EURY</name>
<dbReference type="EMBL" id="KE356561">
    <property type="protein sequence ID" value="ERG93787.1"/>
    <property type="molecule type" value="Genomic_DNA"/>
</dbReference>
<dbReference type="RefSeq" id="WP_021053281.1">
    <property type="nucleotide sequence ID" value="NZ_KE356561.1"/>
</dbReference>
<dbReference type="HOGENOM" id="CLU_3113011_0_0_2"/>
<evidence type="ECO:0000256" key="1">
    <source>
        <dbReference type="SAM" id="MobiDB-lite"/>
    </source>
</evidence>
<accession>U1PJE8</accession>
<dbReference type="Proteomes" id="UP000030710">
    <property type="component" value="Unassembled WGS sequence"/>
</dbReference>
<sequence>MPHDEDEFSIPNSNKVSPTDIQPNADLTGANLSNISFSDTNLSTRIQAMH</sequence>
<feature type="compositionally biased region" description="Polar residues" evidence="1">
    <location>
        <begin position="10"/>
        <end position="22"/>
    </location>
</feature>
<proteinExistence type="predicted"/>
<organism evidence="2 3">
    <name type="scientific">Haloquadratum walsbyi J07HQW2</name>
    <dbReference type="NCBI Taxonomy" id="1238425"/>
    <lineage>
        <taxon>Archaea</taxon>
        <taxon>Methanobacteriati</taxon>
        <taxon>Methanobacteriota</taxon>
        <taxon>Stenosarchaea group</taxon>
        <taxon>Halobacteria</taxon>
        <taxon>Halobacteriales</taxon>
        <taxon>Haloferacaceae</taxon>
        <taxon>Haloquadratum</taxon>
    </lineage>
</organism>
<evidence type="ECO:0000313" key="3">
    <source>
        <dbReference type="Proteomes" id="UP000030710"/>
    </source>
</evidence>